<evidence type="ECO:0000313" key="8">
    <source>
        <dbReference type="Proteomes" id="UP000581688"/>
    </source>
</evidence>
<dbReference type="InterPro" id="IPR051461">
    <property type="entry name" value="UPF0750_membrane"/>
</dbReference>
<sequence length="203" mass="22308">MNDLLQKVCFIFAGGAIQGFGMGVFLFPNDIPSGGAGGLAVLFHFLTAIDVGMALWIVNFSLLLVGMKYLGNKSAAGTLFAITITSISISFFEEAIHIPVRILWFDLLAGSIFLGLGIGILLRQGVSNGGIGVIALIISYKQHILPGKPLFWINCSIFMITSFVISWQIFIFALISQWISTRIVDIVCSLNVYYTYTLDWKRK</sequence>
<dbReference type="EMBL" id="JACHGH010000005">
    <property type="protein sequence ID" value="MBB6453542.1"/>
    <property type="molecule type" value="Genomic_DNA"/>
</dbReference>
<feature type="transmembrane region" description="Helical" evidence="6">
    <location>
        <begin position="39"/>
        <end position="65"/>
    </location>
</feature>
<comment type="subcellular location">
    <subcellularLocation>
        <location evidence="1">Cell membrane</location>
        <topology evidence="1">Multi-pass membrane protein</topology>
    </subcellularLocation>
</comment>
<evidence type="ECO:0000256" key="3">
    <source>
        <dbReference type="ARBA" id="ARBA00022692"/>
    </source>
</evidence>
<dbReference type="AlphaFoldDB" id="A0A841Q5D5"/>
<dbReference type="RefSeq" id="WP_174496106.1">
    <property type="nucleotide sequence ID" value="NZ_CADDWK010000006.1"/>
</dbReference>
<evidence type="ECO:0000256" key="1">
    <source>
        <dbReference type="ARBA" id="ARBA00004651"/>
    </source>
</evidence>
<evidence type="ECO:0000256" key="6">
    <source>
        <dbReference type="SAM" id="Phobius"/>
    </source>
</evidence>
<feature type="transmembrane region" description="Helical" evidence="6">
    <location>
        <begin position="77"/>
        <end position="96"/>
    </location>
</feature>
<proteinExistence type="predicted"/>
<dbReference type="PANTHER" id="PTHR33545:SF9">
    <property type="entry name" value="UPF0750 MEMBRANE PROTEIN YITE"/>
    <property type="match status" value="1"/>
</dbReference>
<gene>
    <name evidence="7" type="ORF">HNQ94_001991</name>
</gene>
<dbReference type="GO" id="GO:0005886">
    <property type="term" value="C:plasma membrane"/>
    <property type="evidence" value="ECO:0007669"/>
    <property type="project" value="UniProtKB-SubCell"/>
</dbReference>
<keyword evidence="4 6" id="KW-1133">Transmembrane helix</keyword>
<feature type="transmembrane region" description="Helical" evidence="6">
    <location>
        <begin position="102"/>
        <end position="122"/>
    </location>
</feature>
<feature type="transmembrane region" description="Helical" evidence="6">
    <location>
        <begin position="7"/>
        <end position="27"/>
    </location>
</feature>
<evidence type="ECO:0000256" key="2">
    <source>
        <dbReference type="ARBA" id="ARBA00022475"/>
    </source>
</evidence>
<reference evidence="7 8" key="1">
    <citation type="submission" date="2020-08" db="EMBL/GenBank/DDBJ databases">
        <title>Genomic Encyclopedia of Type Strains, Phase IV (KMG-IV): sequencing the most valuable type-strain genomes for metagenomic binning, comparative biology and taxonomic classification.</title>
        <authorList>
            <person name="Goeker M."/>
        </authorList>
    </citation>
    <scope>NUCLEOTIDE SEQUENCE [LARGE SCALE GENOMIC DNA]</scope>
    <source>
        <strain evidence="7 8">DSM 19612</strain>
    </source>
</reference>
<dbReference type="Proteomes" id="UP000581688">
    <property type="component" value="Unassembled WGS sequence"/>
</dbReference>
<evidence type="ECO:0000256" key="4">
    <source>
        <dbReference type="ARBA" id="ARBA00022989"/>
    </source>
</evidence>
<protein>
    <submittedName>
        <fullName evidence="7">Uncharacterized membrane-anchored protein YitT (DUF2179 family)</fullName>
    </submittedName>
</protein>
<organism evidence="7 8">
    <name type="scientific">Salirhabdus euzebyi</name>
    <dbReference type="NCBI Taxonomy" id="394506"/>
    <lineage>
        <taxon>Bacteria</taxon>
        <taxon>Bacillati</taxon>
        <taxon>Bacillota</taxon>
        <taxon>Bacilli</taxon>
        <taxon>Bacillales</taxon>
        <taxon>Bacillaceae</taxon>
        <taxon>Salirhabdus</taxon>
    </lineage>
</organism>
<dbReference type="InterPro" id="IPR003740">
    <property type="entry name" value="YitT"/>
</dbReference>
<comment type="caution">
    <text evidence="7">The sequence shown here is derived from an EMBL/GenBank/DDBJ whole genome shotgun (WGS) entry which is preliminary data.</text>
</comment>
<feature type="transmembrane region" description="Helical" evidence="6">
    <location>
        <begin position="151"/>
        <end position="175"/>
    </location>
</feature>
<accession>A0A841Q5D5</accession>
<keyword evidence="3 6" id="KW-0812">Transmembrane</keyword>
<keyword evidence="2" id="KW-1003">Cell membrane</keyword>
<evidence type="ECO:0000313" key="7">
    <source>
        <dbReference type="EMBL" id="MBB6453542.1"/>
    </source>
</evidence>
<feature type="transmembrane region" description="Helical" evidence="6">
    <location>
        <begin position="129"/>
        <end position="145"/>
    </location>
</feature>
<keyword evidence="8" id="KW-1185">Reference proteome</keyword>
<evidence type="ECO:0000256" key="5">
    <source>
        <dbReference type="ARBA" id="ARBA00023136"/>
    </source>
</evidence>
<dbReference type="Pfam" id="PF02588">
    <property type="entry name" value="YitT_membrane"/>
    <property type="match status" value="1"/>
</dbReference>
<name>A0A841Q5D5_9BACI</name>
<keyword evidence="5 6" id="KW-0472">Membrane</keyword>
<dbReference type="PANTHER" id="PTHR33545">
    <property type="entry name" value="UPF0750 MEMBRANE PROTEIN YITT-RELATED"/>
    <property type="match status" value="1"/>
</dbReference>